<feature type="transmembrane region" description="Helical" evidence="1">
    <location>
        <begin position="140"/>
        <end position="161"/>
    </location>
</feature>
<name>A0ABU2Y0N3_9FLAO</name>
<keyword evidence="4" id="KW-1185">Reference proteome</keyword>
<dbReference type="RefSeq" id="WP_311591509.1">
    <property type="nucleotide sequence ID" value="NZ_JAVRHV010000001.1"/>
</dbReference>
<evidence type="ECO:0000313" key="4">
    <source>
        <dbReference type="Proteomes" id="UP001252186"/>
    </source>
</evidence>
<dbReference type="EC" id="3.4.-.-" evidence="3"/>
<feature type="transmembrane region" description="Helical" evidence="1">
    <location>
        <begin position="192"/>
        <end position="212"/>
    </location>
</feature>
<keyword evidence="1" id="KW-1133">Transmembrane helix</keyword>
<evidence type="ECO:0000313" key="3">
    <source>
        <dbReference type="EMBL" id="MDT0551724.1"/>
    </source>
</evidence>
<keyword evidence="1" id="KW-0472">Membrane</keyword>
<feature type="transmembrane region" description="Helical" evidence="1">
    <location>
        <begin position="12"/>
        <end position="45"/>
    </location>
</feature>
<protein>
    <submittedName>
        <fullName evidence="3">CPBP family intramembrane glutamic endopeptidase</fullName>
        <ecNumber evidence="3">3.4.-.-</ecNumber>
    </submittedName>
</protein>
<reference evidence="3 4" key="1">
    <citation type="submission" date="2023-09" db="EMBL/GenBank/DDBJ databases">
        <authorList>
            <person name="Rey-Velasco X."/>
        </authorList>
    </citation>
    <scope>NUCLEOTIDE SEQUENCE [LARGE SCALE GENOMIC DNA]</scope>
    <source>
        <strain evidence="3 4">P050</strain>
    </source>
</reference>
<feature type="transmembrane region" description="Helical" evidence="1">
    <location>
        <begin position="167"/>
        <end position="185"/>
    </location>
</feature>
<proteinExistence type="predicted"/>
<feature type="transmembrane region" description="Helical" evidence="1">
    <location>
        <begin position="107"/>
        <end position="128"/>
    </location>
</feature>
<dbReference type="EMBL" id="JAVRHV010000001">
    <property type="protein sequence ID" value="MDT0551724.1"/>
    <property type="molecule type" value="Genomic_DNA"/>
</dbReference>
<accession>A0ABU2Y0N3</accession>
<dbReference type="GO" id="GO:0016787">
    <property type="term" value="F:hydrolase activity"/>
    <property type="evidence" value="ECO:0007669"/>
    <property type="project" value="UniProtKB-KW"/>
</dbReference>
<dbReference type="InterPro" id="IPR003675">
    <property type="entry name" value="Rce1/LyrA-like_dom"/>
</dbReference>
<gene>
    <name evidence="3" type="ORF">RM519_00575</name>
</gene>
<sequence length="226" mass="25771">MKTKLFNYLNKPYAVVFIMLIAPLFGFMDRNFVFFFGLGVVFLLLKGSKYDWSKFGIGEKITKKTITKSILIALVLFLVFTVIIDPLLQNLLGTYDLSSIDDIRGNLSGYVILMLVMWVFAAFGEEILFRGYYMKGLAELFGNSNKAWMYSAVITSLYFGISHAYQGFIGVVSVFLWSLLISLLFNKNRNNLLLLVLIHGIYDSIGITLIYLNKDTVITDWLLQLL</sequence>
<dbReference type="Proteomes" id="UP001252186">
    <property type="component" value="Unassembled WGS sequence"/>
</dbReference>
<keyword evidence="3" id="KW-0378">Hydrolase</keyword>
<comment type="caution">
    <text evidence="3">The sequence shown here is derived from an EMBL/GenBank/DDBJ whole genome shotgun (WGS) entry which is preliminary data.</text>
</comment>
<evidence type="ECO:0000256" key="1">
    <source>
        <dbReference type="SAM" id="Phobius"/>
    </source>
</evidence>
<keyword evidence="1" id="KW-0812">Transmembrane</keyword>
<feature type="transmembrane region" description="Helical" evidence="1">
    <location>
        <begin position="66"/>
        <end position="87"/>
    </location>
</feature>
<evidence type="ECO:0000259" key="2">
    <source>
        <dbReference type="Pfam" id="PF02517"/>
    </source>
</evidence>
<feature type="domain" description="CAAX prenyl protease 2/Lysostaphin resistance protein A-like" evidence="2">
    <location>
        <begin position="110"/>
        <end position="204"/>
    </location>
</feature>
<organism evidence="3 4">
    <name type="scientific">Urechidicola vernalis</name>
    <dbReference type="NCBI Taxonomy" id="3075600"/>
    <lineage>
        <taxon>Bacteria</taxon>
        <taxon>Pseudomonadati</taxon>
        <taxon>Bacteroidota</taxon>
        <taxon>Flavobacteriia</taxon>
        <taxon>Flavobacteriales</taxon>
        <taxon>Flavobacteriaceae</taxon>
        <taxon>Urechidicola</taxon>
    </lineage>
</organism>
<dbReference type="Pfam" id="PF02517">
    <property type="entry name" value="Rce1-like"/>
    <property type="match status" value="1"/>
</dbReference>